<dbReference type="InterPro" id="IPR031968">
    <property type="entry name" value="VASt"/>
</dbReference>
<dbReference type="Proteomes" id="UP000249056">
    <property type="component" value="Unassembled WGS sequence"/>
</dbReference>
<dbReference type="GO" id="GO:0140268">
    <property type="term" value="C:endoplasmic reticulum-plasma membrane contact site"/>
    <property type="evidence" value="ECO:0007669"/>
    <property type="project" value="TreeGrafter"/>
</dbReference>
<dbReference type="EMBL" id="QKRW01000067">
    <property type="protein sequence ID" value="RAL58853.1"/>
    <property type="molecule type" value="Genomic_DNA"/>
</dbReference>
<dbReference type="PROSITE" id="PS51778">
    <property type="entry name" value="VAST"/>
    <property type="match status" value="1"/>
</dbReference>
<dbReference type="GO" id="GO:0005886">
    <property type="term" value="C:plasma membrane"/>
    <property type="evidence" value="ECO:0007669"/>
    <property type="project" value="TreeGrafter"/>
</dbReference>
<dbReference type="Pfam" id="PF16016">
    <property type="entry name" value="VASt"/>
    <property type="match status" value="1"/>
</dbReference>
<dbReference type="GO" id="GO:0120015">
    <property type="term" value="F:sterol transfer activity"/>
    <property type="evidence" value="ECO:0007669"/>
    <property type="project" value="TreeGrafter"/>
</dbReference>
<dbReference type="GO" id="GO:0032541">
    <property type="term" value="C:cortical endoplasmic reticulum"/>
    <property type="evidence" value="ECO:0007669"/>
    <property type="project" value="TreeGrafter"/>
</dbReference>
<comment type="subcellular location">
    <subcellularLocation>
        <location evidence="1">Membrane</location>
    </subcellularLocation>
</comment>
<reference evidence="4 5" key="1">
    <citation type="submission" date="2018-06" db="EMBL/GenBank/DDBJ databases">
        <title>Genome Sequence of the Brown Rot Fungal Pathogen Monilinia fructigena.</title>
        <authorList>
            <person name="Landi L."/>
            <person name="De Miccolis Angelini R.M."/>
            <person name="Pollastro S."/>
            <person name="Abate D."/>
            <person name="Faretra F."/>
            <person name="Romanazzi G."/>
        </authorList>
    </citation>
    <scope>NUCLEOTIDE SEQUENCE [LARGE SCALE GENOMIC DNA]</scope>
    <source>
        <strain evidence="4 5">Mfrg269</strain>
    </source>
</reference>
<accession>A0A395IHM6</accession>
<evidence type="ECO:0000313" key="5">
    <source>
        <dbReference type="Proteomes" id="UP000249056"/>
    </source>
</evidence>
<keyword evidence="2" id="KW-0472">Membrane</keyword>
<dbReference type="PANTHER" id="PTHR23319">
    <property type="entry name" value="GRAM DOMAIN CONTAINING 1B, ISOFORM E"/>
    <property type="match status" value="1"/>
</dbReference>
<evidence type="ECO:0000259" key="3">
    <source>
        <dbReference type="PROSITE" id="PS51778"/>
    </source>
</evidence>
<name>A0A395IHM6_9HELO</name>
<keyword evidence="5" id="KW-1185">Reference proteome</keyword>
<protein>
    <recommendedName>
        <fullName evidence="3">VASt domain-containing protein</fullName>
    </recommendedName>
</protein>
<dbReference type="AlphaFoldDB" id="A0A395IHM6"/>
<dbReference type="InterPro" id="IPR051482">
    <property type="entry name" value="Cholesterol_transport"/>
</dbReference>
<gene>
    <name evidence="4" type="ORF">DID88_009162</name>
</gene>
<evidence type="ECO:0000256" key="2">
    <source>
        <dbReference type="ARBA" id="ARBA00023136"/>
    </source>
</evidence>
<proteinExistence type="predicted"/>
<organism evidence="4 5">
    <name type="scientific">Monilinia fructigena</name>
    <dbReference type="NCBI Taxonomy" id="38457"/>
    <lineage>
        <taxon>Eukaryota</taxon>
        <taxon>Fungi</taxon>
        <taxon>Dikarya</taxon>
        <taxon>Ascomycota</taxon>
        <taxon>Pezizomycotina</taxon>
        <taxon>Leotiomycetes</taxon>
        <taxon>Helotiales</taxon>
        <taxon>Sclerotiniaceae</taxon>
        <taxon>Monilinia</taxon>
    </lineage>
</organism>
<dbReference type="GO" id="GO:0032934">
    <property type="term" value="F:sterol binding"/>
    <property type="evidence" value="ECO:0007669"/>
    <property type="project" value="TreeGrafter"/>
</dbReference>
<evidence type="ECO:0000256" key="1">
    <source>
        <dbReference type="ARBA" id="ARBA00004370"/>
    </source>
</evidence>
<dbReference type="OrthoDB" id="2162691at2759"/>
<sequence length="101" mass="11248">MMRTPRSPYLWKNKVRNYSYIKPLNGAIGPKQTKCVSTETLDALDLEKAISVTISTVTPDVPSGNVFSTKTRLLPFNGQKAMELDYKLTAQLSGRARVAEE</sequence>
<comment type="caution">
    <text evidence="4">The sequence shown here is derived from an EMBL/GenBank/DDBJ whole genome shotgun (WGS) entry which is preliminary data.</text>
</comment>
<evidence type="ECO:0000313" key="4">
    <source>
        <dbReference type="EMBL" id="RAL58853.1"/>
    </source>
</evidence>
<feature type="domain" description="VASt" evidence="3">
    <location>
        <begin position="1"/>
        <end position="101"/>
    </location>
</feature>
<dbReference type="PANTHER" id="PTHR23319:SF4">
    <property type="entry name" value="GRAM DOMAIN CONTAINING 1B, ISOFORM E"/>
    <property type="match status" value="1"/>
</dbReference>
<dbReference type="GO" id="GO:0032366">
    <property type="term" value="P:intracellular sterol transport"/>
    <property type="evidence" value="ECO:0007669"/>
    <property type="project" value="TreeGrafter"/>
</dbReference>
<dbReference type="GO" id="GO:0005739">
    <property type="term" value="C:mitochondrion"/>
    <property type="evidence" value="ECO:0007669"/>
    <property type="project" value="TreeGrafter"/>
</dbReference>
<dbReference type="GO" id="GO:0005789">
    <property type="term" value="C:endoplasmic reticulum membrane"/>
    <property type="evidence" value="ECO:0007669"/>
    <property type="project" value="TreeGrafter"/>
</dbReference>